<dbReference type="Gene3D" id="6.10.250.1430">
    <property type="match status" value="1"/>
</dbReference>
<accession>A0AAD4Q9U8</accession>
<dbReference type="InterPro" id="IPR000648">
    <property type="entry name" value="Oxysterol-bd"/>
</dbReference>
<sequence>MTDSVDEQPGDAVPASQKSTWTQFIKSIASVSGDLSSLTAPPFILSPVSLTEFPAYWCERPELFAAISEGTTPKDRAKRVLKWFISTLKGQYTSRNETMGSEKKPLNPVLGELFYGQWPDKNGRGLTSLVVEQVSHHPPITAYYIANPSRKITLQGHSAQKTSFSGGNIIVKQVGHATLTVTLPDGQKEDYLITLPRLRIEGLWFGSPYIELAETSYIQSSSGWLSTIKYQGKGYFSGKSHTFKADLTPPIGAGSGTQASSYEGQWNTTSKDTKTGAVFTDVTGPKEEVTVRQVEEQGEWESRALWFKVAKGIREGDFDTAAREKSRIENEQRQRRRDEAAASTTWQLKHFVHQDEDPLYERLGRLFKALPPTEDTYVYQNNGPTIGGA</sequence>
<keyword evidence="4" id="KW-1185">Reference proteome</keyword>
<name>A0AAD4Q9U8_9AGAM</name>
<evidence type="ECO:0000313" key="3">
    <source>
        <dbReference type="EMBL" id="KAH8983361.1"/>
    </source>
</evidence>
<dbReference type="GO" id="GO:0008142">
    <property type="term" value="F:oxysterol binding"/>
    <property type="evidence" value="ECO:0007669"/>
    <property type="project" value="TreeGrafter"/>
</dbReference>
<protein>
    <submittedName>
        <fullName evidence="3">Oxysterol-binding protein</fullName>
    </submittedName>
</protein>
<dbReference type="SUPFAM" id="SSF144000">
    <property type="entry name" value="Oxysterol-binding protein-like"/>
    <property type="match status" value="1"/>
</dbReference>
<dbReference type="GO" id="GO:0016020">
    <property type="term" value="C:membrane"/>
    <property type="evidence" value="ECO:0007669"/>
    <property type="project" value="TreeGrafter"/>
</dbReference>
<organism evidence="3 4">
    <name type="scientific">Lactarius akahatsu</name>
    <dbReference type="NCBI Taxonomy" id="416441"/>
    <lineage>
        <taxon>Eukaryota</taxon>
        <taxon>Fungi</taxon>
        <taxon>Dikarya</taxon>
        <taxon>Basidiomycota</taxon>
        <taxon>Agaricomycotina</taxon>
        <taxon>Agaricomycetes</taxon>
        <taxon>Russulales</taxon>
        <taxon>Russulaceae</taxon>
        <taxon>Lactarius</taxon>
    </lineage>
</organism>
<comment type="caution">
    <text evidence="3">The sequence shown here is derived from an EMBL/GenBank/DDBJ whole genome shotgun (WGS) entry which is preliminary data.</text>
</comment>
<dbReference type="AlphaFoldDB" id="A0AAD4Q9U8"/>
<evidence type="ECO:0000256" key="1">
    <source>
        <dbReference type="ARBA" id="ARBA00008842"/>
    </source>
</evidence>
<dbReference type="InterPro" id="IPR018494">
    <property type="entry name" value="Oxysterol-bd_CS"/>
</dbReference>
<reference evidence="3" key="1">
    <citation type="submission" date="2022-01" db="EMBL/GenBank/DDBJ databases">
        <title>Comparative genomics reveals a dynamic genome evolution in the ectomycorrhizal milk-cap (Lactarius) mushrooms.</title>
        <authorList>
            <consortium name="DOE Joint Genome Institute"/>
            <person name="Lebreton A."/>
            <person name="Tang N."/>
            <person name="Kuo A."/>
            <person name="LaButti K."/>
            <person name="Drula E."/>
            <person name="Barry K."/>
            <person name="Clum A."/>
            <person name="Lipzen A."/>
            <person name="Mousain D."/>
            <person name="Ng V."/>
            <person name="Wang R."/>
            <person name="Wang X."/>
            <person name="Dai Y."/>
            <person name="Henrissat B."/>
            <person name="Grigoriev I.V."/>
            <person name="Guerin-Laguette A."/>
            <person name="Yu F."/>
            <person name="Martin F.M."/>
        </authorList>
    </citation>
    <scope>NUCLEOTIDE SEQUENCE</scope>
    <source>
        <strain evidence="3">QP</strain>
    </source>
</reference>
<dbReference type="Pfam" id="PF01237">
    <property type="entry name" value="Oxysterol_BP"/>
    <property type="match status" value="1"/>
</dbReference>
<dbReference type="PANTHER" id="PTHR10972:SF184">
    <property type="entry name" value="OXYSTEROL-BINDING PROTEIN HOMOLOG 4-RELATED"/>
    <property type="match status" value="1"/>
</dbReference>
<dbReference type="Proteomes" id="UP001201163">
    <property type="component" value="Unassembled WGS sequence"/>
</dbReference>
<dbReference type="Gene3D" id="3.30.70.3490">
    <property type="match status" value="1"/>
</dbReference>
<evidence type="ECO:0000256" key="2">
    <source>
        <dbReference type="RuleBase" id="RU003844"/>
    </source>
</evidence>
<dbReference type="PROSITE" id="PS01013">
    <property type="entry name" value="OSBP"/>
    <property type="match status" value="1"/>
</dbReference>
<proteinExistence type="inferred from homology"/>
<dbReference type="Gene3D" id="2.40.160.120">
    <property type="match status" value="1"/>
</dbReference>
<dbReference type="PANTHER" id="PTHR10972">
    <property type="entry name" value="OXYSTEROL-BINDING PROTEIN-RELATED"/>
    <property type="match status" value="1"/>
</dbReference>
<dbReference type="EMBL" id="JAKELL010000089">
    <property type="protein sequence ID" value="KAH8983361.1"/>
    <property type="molecule type" value="Genomic_DNA"/>
</dbReference>
<dbReference type="Gene3D" id="1.10.287.2720">
    <property type="match status" value="1"/>
</dbReference>
<comment type="similarity">
    <text evidence="1 2">Belongs to the OSBP family.</text>
</comment>
<evidence type="ECO:0000313" key="4">
    <source>
        <dbReference type="Proteomes" id="UP001201163"/>
    </source>
</evidence>
<dbReference type="GO" id="GO:0005829">
    <property type="term" value="C:cytosol"/>
    <property type="evidence" value="ECO:0007669"/>
    <property type="project" value="TreeGrafter"/>
</dbReference>
<gene>
    <name evidence="3" type="ORF">EDB92DRAFT_1891138</name>
</gene>
<dbReference type="InterPro" id="IPR037239">
    <property type="entry name" value="OSBP_sf"/>
</dbReference>